<evidence type="ECO:0000313" key="2">
    <source>
        <dbReference type="Proteomes" id="UP000054516"/>
    </source>
</evidence>
<keyword evidence="2" id="KW-1185">Reference proteome</keyword>
<organism evidence="1">
    <name type="scientific">Rosellinia necatrix</name>
    <name type="common">White root-rot fungus</name>
    <dbReference type="NCBI Taxonomy" id="77044"/>
    <lineage>
        <taxon>Eukaryota</taxon>
        <taxon>Fungi</taxon>
        <taxon>Dikarya</taxon>
        <taxon>Ascomycota</taxon>
        <taxon>Pezizomycotina</taxon>
        <taxon>Sordariomycetes</taxon>
        <taxon>Xylariomycetidae</taxon>
        <taxon>Xylariales</taxon>
        <taxon>Xylariaceae</taxon>
        <taxon>Rosellinia</taxon>
    </lineage>
</organism>
<dbReference type="OrthoDB" id="4772732at2759"/>
<evidence type="ECO:0000313" key="1">
    <source>
        <dbReference type="EMBL" id="GAP91286.2"/>
    </source>
</evidence>
<accession>A0A1W2TRZ4</accession>
<dbReference type="AlphaFoldDB" id="A0A1W2TRZ4"/>
<name>A0A1W2TRZ4_ROSNE</name>
<gene>
    <name evidence="1" type="ORF">SAMD00023353_5800180</name>
</gene>
<proteinExistence type="predicted"/>
<dbReference type="Proteomes" id="UP000054516">
    <property type="component" value="Unassembled WGS sequence"/>
</dbReference>
<sequence length="183" mass="20129">MFQHLYGMRQQCFPTGYVFQTQPQPVPRYQGPGNHIQGTDHNGGMALEQTCRPRKQCQQAVDKSDAALPKGDNSQLASEQVGPQIIEVGQGTTIAGQSTEYFVGRPQLSLCYQCCKGISLQALMPAEAVPACAEFQALLAWWMEKMDLGVGRAVERRARNRVQEARDSIPDIAPTGLGQSYVE</sequence>
<dbReference type="EMBL" id="DF977503">
    <property type="protein sequence ID" value="GAP91286.2"/>
    <property type="molecule type" value="Genomic_DNA"/>
</dbReference>
<reference evidence="1" key="1">
    <citation type="submission" date="2016-03" db="EMBL/GenBank/DDBJ databases">
        <title>Draft genome sequence of Rosellinia necatrix.</title>
        <authorList>
            <person name="Kanematsu S."/>
        </authorList>
    </citation>
    <scope>NUCLEOTIDE SEQUENCE [LARGE SCALE GENOMIC DNA]</scope>
    <source>
        <strain evidence="1">W97</strain>
    </source>
</reference>
<protein>
    <submittedName>
        <fullName evidence="1">Uncharacterized protein</fullName>
    </submittedName>
</protein>